<dbReference type="AlphaFoldDB" id="A0AA97KZ50"/>
<dbReference type="Proteomes" id="UP001190640">
    <property type="component" value="Chromosome 4"/>
</dbReference>
<sequence>MAFSFCCCFPCATESSSEREPLNAKHTRQHYEHTRQDLNSKGEAVSFKWVNVSEIDTRFADIAKTFNKKQEDYWAIQAAIQGLKQSHSCSPASSLSVCIEKIQQENNDCGVQVHMEGYRFWLTAKKTEVPEKLEQAVRQVGELNRATIGVISTEIQLQEMICSVLRRQDTMMEKAREANPEYLDWIRIQGNLRENIEKISLVKQHSKKYVDEANNVLREMSKSANLTL</sequence>
<accession>A0AA97KZ50</accession>
<protein>
    <submittedName>
        <fullName evidence="2">Uncharacterized protein LOC129329037</fullName>
    </submittedName>
</protein>
<organism evidence="1 2">
    <name type="scientific">Eublepharis macularius</name>
    <name type="common">Leopard gecko</name>
    <name type="synonym">Cyrtodactylus macularius</name>
    <dbReference type="NCBI Taxonomy" id="481883"/>
    <lineage>
        <taxon>Eukaryota</taxon>
        <taxon>Metazoa</taxon>
        <taxon>Chordata</taxon>
        <taxon>Craniata</taxon>
        <taxon>Vertebrata</taxon>
        <taxon>Euteleostomi</taxon>
        <taxon>Lepidosauria</taxon>
        <taxon>Squamata</taxon>
        <taxon>Bifurcata</taxon>
        <taxon>Gekkota</taxon>
        <taxon>Eublepharidae</taxon>
        <taxon>Eublepharinae</taxon>
        <taxon>Eublepharis</taxon>
    </lineage>
</organism>
<keyword evidence="1" id="KW-1185">Reference proteome</keyword>
<gene>
    <name evidence="2" type="primary">LOC129329037</name>
</gene>
<reference evidence="2" key="1">
    <citation type="submission" date="2025-08" db="UniProtKB">
        <authorList>
            <consortium name="RefSeq"/>
        </authorList>
    </citation>
    <scope>IDENTIFICATION</scope>
    <source>
        <tissue evidence="2">Blood</tissue>
    </source>
</reference>
<dbReference type="KEGG" id="emc:129329037"/>
<evidence type="ECO:0000313" key="2">
    <source>
        <dbReference type="RefSeq" id="XP_054834407.1"/>
    </source>
</evidence>
<name>A0AA97KZ50_EUBMA</name>
<dbReference type="GeneID" id="129329037"/>
<evidence type="ECO:0000313" key="1">
    <source>
        <dbReference type="Proteomes" id="UP001190640"/>
    </source>
</evidence>
<dbReference type="RefSeq" id="XP_054834407.1">
    <property type="nucleotide sequence ID" value="XM_054978432.1"/>
</dbReference>
<proteinExistence type="predicted"/>